<evidence type="ECO:0000313" key="3">
    <source>
        <dbReference type="EMBL" id="KAJ1983121.1"/>
    </source>
</evidence>
<accession>A0A9W8EEY7</accession>
<organism evidence="3 4">
    <name type="scientific">Dimargaris verticillata</name>
    <dbReference type="NCBI Taxonomy" id="2761393"/>
    <lineage>
        <taxon>Eukaryota</taxon>
        <taxon>Fungi</taxon>
        <taxon>Fungi incertae sedis</taxon>
        <taxon>Zoopagomycota</taxon>
        <taxon>Kickxellomycotina</taxon>
        <taxon>Dimargaritomycetes</taxon>
        <taxon>Dimargaritales</taxon>
        <taxon>Dimargaritaceae</taxon>
        <taxon>Dimargaris</taxon>
    </lineage>
</organism>
<sequence>MDAIPRPYLWHHYPVLGILELQSGPCAADAAAQCVRQALDRYPSNVLWDAHNAYESLTGFTVAAIKPGDPISAKLRFNPAESSSVTQSQAAQAAEAHSTLSPLNPQSPLYPDGLLAPAWCERQHTAYPAVLISFHDLQYYATNLSPDLADDRVAADIRYGQRLAKLRGLKHVPFVVADSSTPTERLNALRRATSLESKQALVVLQTHPVPEEQLSPIVKQLLEYAISYYRERAKAVKQRLAALPAPIMVASKGSSPTIHPDPKFKHSSHLPAQGWQVRYHYKLAVFSEFRQDLISALKYYHTTHSQLIEYLRQVAQVAYEGLPGLRMFAPRWSELVQLLHGVSWKVCKLYLHLHSTASSLEHLHGNINAFTALLSANHQGDASSYYWHWMTAQHQAFAELLELGASHGLTFALPLATPTHTDAPTTSLNPLGADFRFSASFGLDRSTSSTPASDPGSGLGKGLNPATVLQHPGFHYHAAALCSAQYRKKLIAELAQYFPSDAAPGARPSSALAHSAYVAQYLAPLRPVPTDQLYHATIALLTKAYELFKRRRSIRHTLYMASEIAETYFEAGHYATAAKFFDRIAKTYRREQWATVLTSTLRWSLHCAIETETWPAVVRLLVELLAPGLTVTPSEHSEYQQELMRVLATTAAPVPGLASAPDAHCVQQGTKLTPIEVDMTTTWSFVLCGVQFGTPMATLGRDTVEPVEVPFQVVLVVPAGGLSTPLALTSLRIQFNQPHHNLTLTNDCDQCPSSTVTSSADPAFSTRRVITHWTATAGQLGGAVPDATAAWNVEWLDCRDADTASPSTNLWLCNQSYKVVEGLLRPRHSGLVHVEKITARVATDLQWLDLVFPFEPLQADFPLPQVGVDPLPHKRGFVGGYAACPFGDGRSVPFKWLSCKAAVDSDASALDRVLKWESLSYVGASHGTRVRPAPSPVNVREQMVPSPILVGEQVPWKIIIDNQDHCAQHVDVVVTVETADARVHLAPTADTAVPAQGPTRSVRCPVDTVAAQSSVSVVCFLSHFSAAGSCRLRALVTYRPHPNDSSEAHLAQEIRLTHEIPVVPALQSLFRTAAVPLAATSRGAAREPSAGVAIPNNSTNDARELLTHHLCNVGPHALEVARVVLDPTSPDEEPKALWTSFLSKELDSATPNSYPLPDGKTLVTAFWLASNGALPSTTTKAVRITWRRALQPTDTSAPEVSFDAAGSMWQTTTAVVPPQLATSTAVRITTVGPSQIPCQHTFRLTYYVTNHTPWTQELDVSMQGTDGLVFSGYRKTTLVLSPGECYRLTYCCLAIRCGWLELPSLVVDLRRAGQTLHGSSAVSKTISASKVAGARSSFSDVPPRRASVSSLGHRSSLTLEERPLPSPGGSDAGGRPSPSSPLSTAPSRPGPRVAHVHNSPELSVHLERHGRTTVYAHPAQRPA</sequence>
<dbReference type="Proteomes" id="UP001151582">
    <property type="component" value="Unassembled WGS sequence"/>
</dbReference>
<dbReference type="PANTHER" id="PTHR14374:SF0">
    <property type="entry name" value="TRAFFICKING PROTEIN PARTICLE COMPLEX SUBUNIT 11"/>
    <property type="match status" value="1"/>
</dbReference>
<feature type="region of interest" description="Disordered" evidence="1">
    <location>
        <begin position="1333"/>
        <end position="1423"/>
    </location>
</feature>
<name>A0A9W8EEY7_9FUNG</name>
<dbReference type="OrthoDB" id="6278596at2759"/>
<feature type="domain" description="Trafficking protein particle complex subunit 11" evidence="2">
    <location>
        <begin position="331"/>
        <end position="626"/>
    </location>
</feature>
<evidence type="ECO:0000256" key="1">
    <source>
        <dbReference type="SAM" id="MobiDB-lite"/>
    </source>
</evidence>
<proteinExistence type="predicted"/>
<keyword evidence="4" id="KW-1185">Reference proteome</keyword>
<feature type="compositionally biased region" description="Low complexity" evidence="1">
    <location>
        <begin position="1376"/>
        <end position="1387"/>
    </location>
</feature>
<dbReference type="InterPro" id="IPR021773">
    <property type="entry name" value="TPC11"/>
</dbReference>
<dbReference type="Pfam" id="PF11817">
    <property type="entry name" value="Foie-gras_1"/>
    <property type="match status" value="1"/>
</dbReference>
<gene>
    <name evidence="3" type="ORF">H4R34_001470</name>
</gene>
<reference evidence="3" key="1">
    <citation type="submission" date="2022-07" db="EMBL/GenBank/DDBJ databases">
        <title>Phylogenomic reconstructions and comparative analyses of Kickxellomycotina fungi.</title>
        <authorList>
            <person name="Reynolds N.K."/>
            <person name="Stajich J.E."/>
            <person name="Barry K."/>
            <person name="Grigoriev I.V."/>
            <person name="Crous P."/>
            <person name="Smith M.E."/>
        </authorList>
    </citation>
    <scope>NUCLEOTIDE SEQUENCE</scope>
    <source>
        <strain evidence="3">RSA 567</strain>
    </source>
</reference>
<protein>
    <recommendedName>
        <fullName evidence="2">Trafficking protein particle complex subunit 11 domain-containing protein</fullName>
    </recommendedName>
</protein>
<dbReference type="EMBL" id="JANBQB010000069">
    <property type="protein sequence ID" value="KAJ1983121.1"/>
    <property type="molecule type" value="Genomic_DNA"/>
</dbReference>
<evidence type="ECO:0000259" key="2">
    <source>
        <dbReference type="Pfam" id="PF11817"/>
    </source>
</evidence>
<dbReference type="PANTHER" id="PTHR14374">
    <property type="entry name" value="FOIE GRAS"/>
    <property type="match status" value="1"/>
</dbReference>
<comment type="caution">
    <text evidence="3">The sequence shown here is derived from an EMBL/GenBank/DDBJ whole genome shotgun (WGS) entry which is preliminary data.</text>
</comment>
<feature type="compositionally biased region" description="Polar residues" evidence="1">
    <location>
        <begin position="1347"/>
        <end position="1358"/>
    </location>
</feature>
<evidence type="ECO:0000313" key="4">
    <source>
        <dbReference type="Proteomes" id="UP001151582"/>
    </source>
</evidence>